<dbReference type="STRING" id="1890683.A0A427YMU5"/>
<dbReference type="GO" id="GO:0008422">
    <property type="term" value="F:beta-glucosidase activity"/>
    <property type="evidence" value="ECO:0007669"/>
    <property type="project" value="TreeGrafter"/>
</dbReference>
<reference evidence="6 7" key="1">
    <citation type="submission" date="2018-11" db="EMBL/GenBank/DDBJ databases">
        <title>Genome sequence of Saitozyma podzolica DSM 27192.</title>
        <authorList>
            <person name="Aliyu H."/>
            <person name="Gorte O."/>
            <person name="Ochsenreither K."/>
        </authorList>
    </citation>
    <scope>NUCLEOTIDE SEQUENCE [LARGE SCALE GENOMIC DNA]</scope>
    <source>
        <strain evidence="6 7">DSM 27192</strain>
    </source>
</reference>
<name>A0A427YMU5_9TREE</name>
<dbReference type="GO" id="GO:0005576">
    <property type="term" value="C:extracellular region"/>
    <property type="evidence" value="ECO:0007669"/>
    <property type="project" value="TreeGrafter"/>
</dbReference>
<dbReference type="PANTHER" id="PTHR31297:SF13">
    <property type="entry name" value="PUTATIVE-RELATED"/>
    <property type="match status" value="1"/>
</dbReference>
<dbReference type="InterPro" id="IPR050386">
    <property type="entry name" value="Glycosyl_hydrolase_5"/>
</dbReference>
<keyword evidence="7" id="KW-1185">Reference proteome</keyword>
<evidence type="ECO:0000256" key="4">
    <source>
        <dbReference type="RuleBase" id="RU361153"/>
    </source>
</evidence>
<dbReference type="SUPFAM" id="SSF51445">
    <property type="entry name" value="(Trans)glycosidases"/>
    <property type="match status" value="1"/>
</dbReference>
<protein>
    <recommendedName>
        <fullName evidence="5">Glycoside hydrolase family 5 domain-containing protein</fullName>
    </recommendedName>
</protein>
<dbReference type="OrthoDB" id="1887033at2759"/>
<dbReference type="AlphaFoldDB" id="A0A427YMU5"/>
<evidence type="ECO:0000313" key="7">
    <source>
        <dbReference type="Proteomes" id="UP000279259"/>
    </source>
</evidence>
<dbReference type="GO" id="GO:0009986">
    <property type="term" value="C:cell surface"/>
    <property type="evidence" value="ECO:0007669"/>
    <property type="project" value="TreeGrafter"/>
</dbReference>
<comment type="similarity">
    <text evidence="1 4">Belongs to the glycosyl hydrolase 5 (cellulase A) family.</text>
</comment>
<keyword evidence="3 4" id="KW-0326">Glycosidase</keyword>
<organism evidence="6 7">
    <name type="scientific">Saitozyma podzolica</name>
    <dbReference type="NCBI Taxonomy" id="1890683"/>
    <lineage>
        <taxon>Eukaryota</taxon>
        <taxon>Fungi</taxon>
        <taxon>Dikarya</taxon>
        <taxon>Basidiomycota</taxon>
        <taxon>Agaricomycotina</taxon>
        <taxon>Tremellomycetes</taxon>
        <taxon>Tremellales</taxon>
        <taxon>Trimorphomycetaceae</taxon>
        <taxon>Saitozyma</taxon>
    </lineage>
</organism>
<dbReference type="Proteomes" id="UP000279259">
    <property type="component" value="Unassembled WGS sequence"/>
</dbReference>
<dbReference type="GO" id="GO:0009251">
    <property type="term" value="P:glucan catabolic process"/>
    <property type="evidence" value="ECO:0007669"/>
    <property type="project" value="TreeGrafter"/>
</dbReference>
<evidence type="ECO:0000256" key="2">
    <source>
        <dbReference type="ARBA" id="ARBA00022801"/>
    </source>
</evidence>
<dbReference type="Pfam" id="PF00150">
    <property type="entry name" value="Cellulase"/>
    <property type="match status" value="1"/>
</dbReference>
<evidence type="ECO:0000259" key="5">
    <source>
        <dbReference type="Pfam" id="PF00150"/>
    </source>
</evidence>
<dbReference type="PANTHER" id="PTHR31297">
    <property type="entry name" value="GLUCAN ENDO-1,6-BETA-GLUCOSIDASE B"/>
    <property type="match status" value="1"/>
</dbReference>
<sequence length="521" mass="59493">MPVAAPLSSTLPQAVVASLKAIPSPLSVAATPRYHFDNPEDPTIKSPAPLTVDSSRFLHVQGKHICLEGKPKVLRGACLGGWMMMENFMTGFPGHEHQLRAGMLKALGKEKYEFFFDKFLEYYFTEADAQAFKNAGFNFIRLGVNYRHFEDDSNPRVFKYEGLKHLDRCARYGIYSVIDLHALPGGQNTDFHCDNPTDKALFWVHKDFQDRAVNIWEHLAEHYKNNPWVAGYNALNEPVEESGEILVSVMKRIENAIRAIDPNHILFWDGNGFASDFRQFKEPLPNSVYSCHDYSSMGLPNNPQYTGTDEDKAKLVQSIEWKTEFQRAHNAPIWNGEFGPTYVDTDTKGHEEINAQRYELLQEQLRLYDTYPNISWTVWCWKDIGICGVVHPSPDSKYMKLIKPFLEHKKRACVDSWGVDASHLDHLFKPMWEWLCGEAPSMRYKYPKVFAGDRGKHLFRPVRMCLLAEELVPEFCALFADKSHQELDAIAKSFHLDNCTPRTKLLSALTLHAKAGPTSSV</sequence>
<evidence type="ECO:0000256" key="3">
    <source>
        <dbReference type="ARBA" id="ARBA00023295"/>
    </source>
</evidence>
<evidence type="ECO:0000256" key="1">
    <source>
        <dbReference type="ARBA" id="ARBA00005641"/>
    </source>
</evidence>
<comment type="caution">
    <text evidence="6">The sequence shown here is derived from an EMBL/GenBank/DDBJ whole genome shotgun (WGS) entry which is preliminary data.</text>
</comment>
<dbReference type="FunFam" id="3.20.20.80:FF:000130">
    <property type="entry name" value="Endoglucanase C"/>
    <property type="match status" value="1"/>
</dbReference>
<feature type="domain" description="Glycoside hydrolase family 5" evidence="5">
    <location>
        <begin position="124"/>
        <end position="383"/>
    </location>
</feature>
<accession>A0A427YMU5</accession>
<dbReference type="InterPro" id="IPR001547">
    <property type="entry name" value="Glyco_hydro_5"/>
</dbReference>
<dbReference type="EMBL" id="RSCD01000006">
    <property type="protein sequence ID" value="RSH92458.1"/>
    <property type="molecule type" value="Genomic_DNA"/>
</dbReference>
<dbReference type="Gene3D" id="3.20.20.80">
    <property type="entry name" value="Glycosidases"/>
    <property type="match status" value="1"/>
</dbReference>
<proteinExistence type="inferred from homology"/>
<gene>
    <name evidence="6" type="ORF">EHS25_008874</name>
</gene>
<evidence type="ECO:0000313" key="6">
    <source>
        <dbReference type="EMBL" id="RSH92458.1"/>
    </source>
</evidence>
<keyword evidence="2 4" id="KW-0378">Hydrolase</keyword>
<dbReference type="InterPro" id="IPR017853">
    <property type="entry name" value="GH"/>
</dbReference>